<comment type="similarity">
    <text evidence="1">Belongs to the short-chain dehydrogenases/reductases (SDR) family.</text>
</comment>
<dbReference type="InterPro" id="IPR002347">
    <property type="entry name" value="SDR_fam"/>
</dbReference>
<comment type="caution">
    <text evidence="2">The sequence shown here is derived from an EMBL/GenBank/DDBJ whole genome shotgun (WGS) entry which is preliminary data.</text>
</comment>
<evidence type="ECO:0008006" key="4">
    <source>
        <dbReference type="Google" id="ProtNLM"/>
    </source>
</evidence>
<reference evidence="3" key="1">
    <citation type="submission" date="2016-09" db="EMBL/GenBank/DDBJ databases">
        <authorList>
            <person name="Wan X."/>
            <person name="Hou S."/>
        </authorList>
    </citation>
    <scope>NUCLEOTIDE SEQUENCE [LARGE SCALE GENOMIC DNA]</scope>
    <source>
        <strain evidence="3">KH87</strain>
    </source>
</reference>
<dbReference type="SUPFAM" id="SSF51735">
    <property type="entry name" value="NAD(P)-binding Rossmann-fold domains"/>
    <property type="match status" value="1"/>
</dbReference>
<gene>
    <name evidence="2" type="ORF">BI198_06240</name>
</gene>
<dbReference type="STRING" id="1628148.BI198_06240"/>
<keyword evidence="3" id="KW-1185">Reference proteome</keyword>
<dbReference type="InterPro" id="IPR036291">
    <property type="entry name" value="NAD(P)-bd_dom_sf"/>
</dbReference>
<sequence>MILIIGASGGIGSYLANSFINDGFDVKGTYNNTAINNNFTKLDVSNEEEVKQWVEQISAKLKQITVINCVGINYNCFGHKADLEQWKNVIDVNLIGTFNVIKYLLPYMRAEKFGRIINLSSVVPQIGVAGTSAYAASKSGLWGMVKSLTKENAGLGITINNLNLGYFDAGMIAAVPEAVLATIKETIPAKRFGTPNEIYKAVNMLMDIEYINGASIDINGGI</sequence>
<accession>A0A1E7Q4W3</accession>
<proteinExistence type="inferred from homology"/>
<dbReference type="AlphaFoldDB" id="A0A1E7Q4W3"/>
<dbReference type="PRINTS" id="PR00081">
    <property type="entry name" value="GDHRDH"/>
</dbReference>
<evidence type="ECO:0000256" key="1">
    <source>
        <dbReference type="ARBA" id="ARBA00006484"/>
    </source>
</evidence>
<evidence type="ECO:0000313" key="2">
    <source>
        <dbReference type="EMBL" id="OEY69215.1"/>
    </source>
</evidence>
<dbReference type="PANTHER" id="PTHR42879:SF2">
    <property type="entry name" value="3-OXOACYL-[ACYL-CARRIER-PROTEIN] REDUCTASE FABG"/>
    <property type="match status" value="1"/>
</dbReference>
<dbReference type="PRINTS" id="PR00080">
    <property type="entry name" value="SDRFAMILY"/>
</dbReference>
<name>A0A1E7Q4W3_9GAMM</name>
<dbReference type="PANTHER" id="PTHR42879">
    <property type="entry name" value="3-OXOACYL-(ACYL-CARRIER-PROTEIN) REDUCTASE"/>
    <property type="match status" value="1"/>
</dbReference>
<evidence type="ECO:0000313" key="3">
    <source>
        <dbReference type="Proteomes" id="UP000242258"/>
    </source>
</evidence>
<organism evidence="2 3">
    <name type="scientific">Rheinheimera salexigens</name>
    <dbReference type="NCBI Taxonomy" id="1628148"/>
    <lineage>
        <taxon>Bacteria</taxon>
        <taxon>Pseudomonadati</taxon>
        <taxon>Pseudomonadota</taxon>
        <taxon>Gammaproteobacteria</taxon>
        <taxon>Chromatiales</taxon>
        <taxon>Chromatiaceae</taxon>
        <taxon>Rheinheimera</taxon>
    </lineage>
</organism>
<dbReference type="OrthoDB" id="9804774at2"/>
<dbReference type="InterPro" id="IPR050259">
    <property type="entry name" value="SDR"/>
</dbReference>
<protein>
    <recommendedName>
        <fullName evidence="4">3-oxoacyl-ACP reductase</fullName>
    </recommendedName>
</protein>
<dbReference type="Pfam" id="PF13561">
    <property type="entry name" value="adh_short_C2"/>
    <property type="match status" value="1"/>
</dbReference>
<dbReference type="RefSeq" id="WP_070048781.1">
    <property type="nucleotide sequence ID" value="NZ_CBCSDO010000006.1"/>
</dbReference>
<dbReference type="EMBL" id="MKEK01000001">
    <property type="protein sequence ID" value="OEY69215.1"/>
    <property type="molecule type" value="Genomic_DNA"/>
</dbReference>
<dbReference type="Gene3D" id="3.40.50.720">
    <property type="entry name" value="NAD(P)-binding Rossmann-like Domain"/>
    <property type="match status" value="1"/>
</dbReference>
<dbReference type="Proteomes" id="UP000242258">
    <property type="component" value="Unassembled WGS sequence"/>
</dbReference>